<comment type="caution">
    <text evidence="2">The sequence shown here is derived from an EMBL/GenBank/DDBJ whole genome shotgun (WGS) entry which is preliminary data.</text>
</comment>
<evidence type="ECO:0000259" key="1">
    <source>
        <dbReference type="Pfam" id="PF09346"/>
    </source>
</evidence>
<evidence type="ECO:0000313" key="3">
    <source>
        <dbReference type="Proteomes" id="UP000065521"/>
    </source>
</evidence>
<dbReference type="RefSeq" id="WP_059637586.1">
    <property type="nucleotide sequence ID" value="NZ_LOTK01000067.1"/>
</dbReference>
<dbReference type="PANTHER" id="PTHR47432:SF1">
    <property type="entry name" value="CELL WALL ASSEMBLY REGULATOR SMI1"/>
    <property type="match status" value="1"/>
</dbReference>
<dbReference type="PANTHER" id="PTHR47432">
    <property type="entry name" value="CELL WALL ASSEMBLY REGULATOR SMI1"/>
    <property type="match status" value="1"/>
</dbReference>
<name>A0A102JX06_9BURK</name>
<protein>
    <recommendedName>
        <fullName evidence="1">Knr4/Smi1-like domain-containing protein</fullName>
    </recommendedName>
</protein>
<evidence type="ECO:0000313" key="2">
    <source>
        <dbReference type="EMBL" id="KUZ81847.1"/>
    </source>
</evidence>
<gene>
    <name evidence="2" type="ORF">WI38_30955</name>
</gene>
<dbReference type="InterPro" id="IPR018958">
    <property type="entry name" value="Knr4/Smi1-like_dom"/>
</dbReference>
<dbReference type="Pfam" id="PF09346">
    <property type="entry name" value="SMI1_KNR4"/>
    <property type="match status" value="1"/>
</dbReference>
<dbReference type="Proteomes" id="UP000065521">
    <property type="component" value="Unassembled WGS sequence"/>
</dbReference>
<proteinExistence type="predicted"/>
<sequence>MLSRGSHCQKSESFERVLIGDDNSETGRVRIDACTYSDNPLNQLSWQVRFRFRFRTTTLSGNGGGLQIKPVIECGSPCTVSPSAGVGLVPGGEPEPGIRGDWYNLKWIPLTHNGSGDHLCVDLDPDEGGRIGQVIRVWHDSPERELVAEGVGEWLARGVPR</sequence>
<organism evidence="2 3">
    <name type="scientific">Burkholderia ubonensis</name>
    <dbReference type="NCBI Taxonomy" id="101571"/>
    <lineage>
        <taxon>Bacteria</taxon>
        <taxon>Pseudomonadati</taxon>
        <taxon>Pseudomonadota</taxon>
        <taxon>Betaproteobacteria</taxon>
        <taxon>Burkholderiales</taxon>
        <taxon>Burkholderiaceae</taxon>
        <taxon>Burkholderia</taxon>
        <taxon>Burkholderia cepacia complex</taxon>
    </lineage>
</organism>
<dbReference type="InterPro" id="IPR051873">
    <property type="entry name" value="KNR4/SMI1_regulator"/>
</dbReference>
<accession>A0A102JX06</accession>
<reference evidence="2 3" key="1">
    <citation type="submission" date="2015-11" db="EMBL/GenBank/DDBJ databases">
        <title>Expanding the genomic diversity of Burkholderia species for the development of highly accurate diagnostics.</title>
        <authorList>
            <person name="Sahl J."/>
            <person name="Keim P."/>
            <person name="Wagner D."/>
        </authorList>
    </citation>
    <scope>NUCLEOTIDE SEQUENCE [LARGE SCALE GENOMIC DNA]</scope>
    <source>
        <strain evidence="2 3">RF32-BP4</strain>
    </source>
</reference>
<feature type="domain" description="Knr4/Smi1-like" evidence="1">
    <location>
        <begin position="99"/>
        <end position="157"/>
    </location>
</feature>
<dbReference type="AlphaFoldDB" id="A0A102JX06"/>
<dbReference type="EMBL" id="LOTN01000071">
    <property type="protein sequence ID" value="KUZ81847.1"/>
    <property type="molecule type" value="Genomic_DNA"/>
</dbReference>